<dbReference type="Proteomes" id="UP000055048">
    <property type="component" value="Unassembled WGS sequence"/>
</dbReference>
<keyword evidence="2" id="KW-1185">Reference proteome</keyword>
<organism evidence="1 2">
    <name type="scientific">Trichinella murrelli</name>
    <dbReference type="NCBI Taxonomy" id="144512"/>
    <lineage>
        <taxon>Eukaryota</taxon>
        <taxon>Metazoa</taxon>
        <taxon>Ecdysozoa</taxon>
        <taxon>Nematoda</taxon>
        <taxon>Enoplea</taxon>
        <taxon>Dorylaimia</taxon>
        <taxon>Trichinellida</taxon>
        <taxon>Trichinellidae</taxon>
        <taxon>Trichinella</taxon>
    </lineage>
</organism>
<gene>
    <name evidence="1" type="ORF">T05_73</name>
</gene>
<accession>A0A0V0ST51</accession>
<name>A0A0V0ST51_9BILA</name>
<evidence type="ECO:0000313" key="1">
    <source>
        <dbReference type="EMBL" id="KRX29905.1"/>
    </source>
</evidence>
<proteinExistence type="predicted"/>
<comment type="caution">
    <text evidence="1">The sequence shown here is derived from an EMBL/GenBank/DDBJ whole genome shotgun (WGS) entry which is preliminary data.</text>
</comment>
<dbReference type="AlphaFoldDB" id="A0A0V0ST51"/>
<reference evidence="1 2" key="1">
    <citation type="submission" date="2015-01" db="EMBL/GenBank/DDBJ databases">
        <title>Evolution of Trichinella species and genotypes.</title>
        <authorList>
            <person name="Korhonen P.K."/>
            <person name="Edoardo P."/>
            <person name="Giuseppe L.R."/>
            <person name="Gasser R.B."/>
        </authorList>
    </citation>
    <scope>NUCLEOTIDE SEQUENCE [LARGE SCALE GENOMIC DNA]</scope>
    <source>
        <strain evidence="1">ISS417</strain>
    </source>
</reference>
<evidence type="ECO:0000313" key="2">
    <source>
        <dbReference type="Proteomes" id="UP000055048"/>
    </source>
</evidence>
<dbReference type="EMBL" id="JYDJ01002890">
    <property type="protein sequence ID" value="KRX29905.1"/>
    <property type="molecule type" value="Genomic_DNA"/>
</dbReference>
<protein>
    <submittedName>
        <fullName evidence="1">Uncharacterized protein</fullName>
    </submittedName>
</protein>
<sequence length="55" mass="6413">MKFYDDNCDRNFIIYNLSQHRIYQVRSVDIMMVSDCTSGKTANLVEHCISAPHTM</sequence>